<reference evidence="2 3" key="2">
    <citation type="submission" date="2018-11" db="EMBL/GenBank/DDBJ databases">
        <authorList>
            <consortium name="Pathogen Informatics"/>
        </authorList>
    </citation>
    <scope>NUCLEOTIDE SEQUENCE [LARGE SCALE GENOMIC DNA]</scope>
</reference>
<evidence type="ECO:0000313" key="2">
    <source>
        <dbReference type="EMBL" id="VDN92621.1"/>
    </source>
</evidence>
<evidence type="ECO:0000256" key="1">
    <source>
        <dbReference type="SAM" id="Phobius"/>
    </source>
</evidence>
<feature type="transmembrane region" description="Helical" evidence="1">
    <location>
        <begin position="162"/>
        <end position="184"/>
    </location>
</feature>
<keyword evidence="1" id="KW-0472">Membrane</keyword>
<dbReference type="EMBL" id="UZAD01013230">
    <property type="protein sequence ID" value="VDN92621.1"/>
    <property type="molecule type" value="Genomic_DNA"/>
</dbReference>
<evidence type="ECO:0000313" key="3">
    <source>
        <dbReference type="Proteomes" id="UP000278627"/>
    </source>
</evidence>
<dbReference type="AlphaFoldDB" id="A0A0N4TS17"/>
<evidence type="ECO:0000313" key="4">
    <source>
        <dbReference type="WBParaSite" id="BPAG_0001147301-mRNA-1"/>
    </source>
</evidence>
<organism evidence="4">
    <name type="scientific">Brugia pahangi</name>
    <name type="common">Filarial nematode worm</name>
    <dbReference type="NCBI Taxonomy" id="6280"/>
    <lineage>
        <taxon>Eukaryota</taxon>
        <taxon>Metazoa</taxon>
        <taxon>Ecdysozoa</taxon>
        <taxon>Nematoda</taxon>
        <taxon>Chromadorea</taxon>
        <taxon>Rhabditida</taxon>
        <taxon>Spirurina</taxon>
        <taxon>Spiruromorpha</taxon>
        <taxon>Filarioidea</taxon>
        <taxon>Onchocercidae</taxon>
        <taxon>Brugia</taxon>
    </lineage>
</organism>
<protein>
    <submittedName>
        <fullName evidence="4">Kringle domain-containing protein</fullName>
    </submittedName>
</protein>
<dbReference type="Proteomes" id="UP000278627">
    <property type="component" value="Unassembled WGS sequence"/>
</dbReference>
<gene>
    <name evidence="2" type="ORF">BPAG_LOCUS11435</name>
</gene>
<dbReference type="WBParaSite" id="BPAG_0001147301-mRNA-1">
    <property type="protein sequence ID" value="BPAG_0001147301-mRNA-1"/>
    <property type="gene ID" value="BPAG_0001147301"/>
</dbReference>
<keyword evidence="1" id="KW-0812">Transmembrane</keyword>
<reference evidence="4" key="1">
    <citation type="submission" date="2017-02" db="UniProtKB">
        <authorList>
            <consortium name="WormBaseParasite"/>
        </authorList>
    </citation>
    <scope>IDENTIFICATION</scope>
</reference>
<accession>A0A0N4TS17</accession>
<name>A0A0N4TS17_BRUPA</name>
<keyword evidence="3" id="KW-1185">Reference proteome</keyword>
<keyword evidence="1" id="KW-1133">Transmembrane helix</keyword>
<sequence>MLPCPTITSIDSVTVVVRARNNEQTAEMAPYYCFDEQCLYPTYTHAIYMQTHTHMCMDVDALQRLTDSSVTTKVMSGLVSAWYCVCIRYTDGHVRTRSYMCLYGSARDKAWPFCYLKNVKSLLIHKALLLPSFCRHLFVQPRVILPSHSLSLFKLLTPPLTISLPLLLSSSSLLSSLLLVYVLAN</sequence>
<proteinExistence type="predicted"/>